<dbReference type="SMART" id="SM00560">
    <property type="entry name" value="LamGL"/>
    <property type="match status" value="1"/>
</dbReference>
<dbReference type="Gene3D" id="2.60.40.10">
    <property type="entry name" value="Immunoglobulins"/>
    <property type="match status" value="1"/>
</dbReference>
<evidence type="ECO:0000259" key="3">
    <source>
        <dbReference type="SMART" id="SM00282"/>
    </source>
</evidence>
<dbReference type="InterPro" id="IPR006558">
    <property type="entry name" value="LamG-like"/>
</dbReference>
<dbReference type="SMART" id="SM00282">
    <property type="entry name" value="LamG"/>
    <property type="match status" value="1"/>
</dbReference>
<dbReference type="Proteomes" id="UP001600109">
    <property type="component" value="Unassembled WGS sequence"/>
</dbReference>
<keyword evidence="1" id="KW-0732">Signal</keyword>
<feature type="domain" description="Laminin G" evidence="3">
    <location>
        <begin position="1579"/>
        <end position="1713"/>
    </location>
</feature>
<dbReference type="InterPro" id="IPR013320">
    <property type="entry name" value="ConA-like_dom_sf"/>
</dbReference>
<comment type="caution">
    <text evidence="5">The sequence shown here is derived from an EMBL/GenBank/DDBJ whole genome shotgun (WGS) entry which is preliminary data.</text>
</comment>
<dbReference type="InterPro" id="IPR013783">
    <property type="entry name" value="Ig-like_fold"/>
</dbReference>
<evidence type="ECO:0000313" key="6">
    <source>
        <dbReference type="Proteomes" id="UP001600109"/>
    </source>
</evidence>
<proteinExistence type="predicted"/>
<evidence type="ECO:0000256" key="2">
    <source>
        <dbReference type="ARBA" id="ARBA00023157"/>
    </source>
</evidence>
<dbReference type="SUPFAM" id="SSF49899">
    <property type="entry name" value="Concanavalin A-like lectins/glucanases"/>
    <property type="match status" value="1"/>
</dbReference>
<sequence>ITYSTTGATGATFSGLPTGVTGNWAANVVTISGSPSTTVGSPFSYTVTTTGGCTTPAVTATGTITVTPNMTVAAASSTPTLCINTLLTNITHATTLATSIGSPTGLPAGVTAAFASNTITISGTPTASGTFNYSIPLTGGCGNVNATGTITVTPNNTATASTPQTKCINIALSPNLTHTTTGATGIGSAVGLPAGVTAAFASNTITISGTPTASGSFNYSIPLTGGCGSVNAIGTITVTLNNTVGVASTTPTLCISTLLTNITHTTTGATGIGAPTGLPAGVTAAFASNTITISGTPTASGTFNYSIPLTGGCGTVNATGTITVTPNMTATSSTPQTKCINTVLSPNLTHTTTLATGIGTPTGLPAGVTASFASNTITISGTPTVSGTFNYSIPLTGGCGNVNATGTITVTPNNTFTLGTSGTDIQTICINTLISNIVYDFSGNPTAAIVTGLPSGVTDSYASGPKRLTISGLPTVSGTFNYTITLTGGCGTFSGTITVTPNNTVGVASSAPTLCTNTLLPNITHTTTGAAGIGFTTGLPAGVTAAFASNTITISGTPTASGTFNYSIPLTGGCGNVNATGTIIVTPNNTATASTPQTRCINIALSPNLTHTTTRATGIGVATGLPSGVTAAFASNTITISGTPTASGVFAYSIPLTGGCGTVNATGTITVTPNNTITRTSAVGTDAQTRCINTAITNITYSTTGATGATFIGLPTGVTGNWAANVVTISGSPSVSVASPYNYSVTLTGGCGNAIATGSITVNPLPTGSALNQTICNARTSNVALNSTIIGTTFTWTAALITTPTSGTITGFSDCPGACGTTISQTLTNSGTTAGVIRYTVTPTANNCSGSTFTVNVTVNPKPIITLSNVTAQCSTTLTAPTFTDTCGVTVTGTTGDTTTYNTQGTYTVVWSFAFGTVITSTQTVIIDDTIAPVASTTPLPALTYSGCQIDNLPIPTATNNCPIGVINGTPNITFPFTTLGLTVVTWSYNDGNGNTATQTQNVTLTAPPISGGTLLGKLDVIPPAVYTPTDNIAISSCPNDSNPVTINLSGEIGTIVRWEKFEAGDTQWSIIKDVSNNPITTNVYNIVFNFNNTKSTLFRVLVQVGNCTQYSNMVNVHAIPPDVPPVLDQNLFNICLNEQVSLVARSGYTSTINAGNGGDFNLGQFPNKWDPTQWKIDGEVSGTAWTAAANNAKVNNWTGTNDSKRVGTSYIIEYDNGILGKKFGMAHGNYNSNEYTTKFGVGPTTLETPIFSLEGLAEASICFDQAYNLHAGDYAKLELSLDGGTTYNIPLQELIGKNPPLTWDWDSPENKPPSTSSYYMFANDNSCFDLYEYIKTIPSYGLTSLRVKWTFFGTTDESVWAIDNITIPVKPYYDEVEWTDGLGTPGEYIIRGKLEVAIPITPTAPGVHKYGATSLINGCRAYDPDGTALATVKVNYSYAGEAQAYTNEQCGERTVQLNAYDNTKTAKENFNKGAYPSLVPKDPAKKIDYNDDPGTGATGTWSVFNTTNTCGTYSFSDVSSPISSFSGDSGVYTLRWRVGSDTAICDSFVQVTLTNCDVVDFDGVDDYIAFKNNYGLTSAFSIEVWVKPDPQPINPPSIIQTIISKRNANSLIDGYDIRLVGSTLTFNWNNGSKITSSFPLTTSRWYHVAVTYSGGIYILYVDGIEVVRSAGSQPTTNSFECIAGAMDQTGNTPNKPVNHFSGWMDELRVWDVGLSPDHVRQMMNQQIINNGTAVRGEIIPIDVNGPDTNKDGIDDQPISWANLKGYYRMNQIDCGYLKPFAGKGVDGKLRNITSSQEETAPLPYVSIRDGNWMDTGSGTTPWKYGDSVWDYPNSTGFNGTLIDWNIVQTGHNISSGNKDITILGLISTAGKLTIADPVVTTPIEKNDGQGLWITHYLKLNGNIDLVGESQLVQKRYGTYNSSNLFTTNQFSESIFEVASSGYIERDQQGKQNSFNYNYWSSPVSIIQGVINNTPYSLTSILRDGTNSADPKTINFVEGAFSADGAVTIPIKISNRWLWSYNSQTLDLNTDLQDYNQWNYIGSTLPLNTGEGFTMKGTGGTAAIDVKQNHVFVGKPNSGTISLNISQEQTYLIGNPYPSALDADEFIKDNLAGRAGFNVFNGALYFWDHFGLSNNHELAEYEGGYATYTLTGGVPGINDSSLTLNNGASGLKAPGRYIPVAQGFFVDAALDPAIIGTTSTVQGGTINFKNSQRVFMRENLTSSMFLKTGGDKSNTTDTDTRLKIRLGFDSPVGAHRQLLVGADPNSTNQFDLGYDAPMFDTNDNDMYWELSDSQFVIQAIPNFNDNQIIPLGFTIAKEGLSTIKIDALENMPNTTKIYLHDNLTSIYHDLRESALKVSLAIGEYNNRFSLRFADKTLKVDDFTLPESILVYFTNNTKTLNIKNKFIDGTVNKVFLFNLLGQSITNWDVEDQKQNNIQIPIKNVPSGVYIVKVKTTKGDFSKKIIIR</sequence>
<evidence type="ECO:0000313" key="5">
    <source>
        <dbReference type="EMBL" id="MFE3869259.1"/>
    </source>
</evidence>
<dbReference type="InterPro" id="IPR026444">
    <property type="entry name" value="Secre_tail"/>
</dbReference>
<reference evidence="5 6" key="1">
    <citation type="submission" date="2024-06" db="EMBL/GenBank/DDBJ databases">
        <title>Flavobacterium spp. isolated from glacier.</title>
        <authorList>
            <person name="Han D."/>
        </authorList>
    </citation>
    <scope>NUCLEOTIDE SEQUENCE [LARGE SCALE GENOMIC DNA]</scope>
    <source>
        <strain evidence="5 6">LS2P90</strain>
    </source>
</reference>
<keyword evidence="2" id="KW-1015">Disulfide bond</keyword>
<feature type="domain" description="LamG-like jellyroll fold" evidence="4">
    <location>
        <begin position="1579"/>
        <end position="1718"/>
    </location>
</feature>
<accession>A0ABW6HZ09</accession>
<gene>
    <name evidence="5" type="ORF">ACFX5E_14430</name>
</gene>
<dbReference type="NCBIfam" id="TIGR04183">
    <property type="entry name" value="Por_Secre_tail"/>
    <property type="match status" value="1"/>
</dbReference>
<dbReference type="InterPro" id="IPR001791">
    <property type="entry name" value="Laminin_G"/>
</dbReference>
<dbReference type="CDD" id="cd00110">
    <property type="entry name" value="LamG"/>
    <property type="match status" value="1"/>
</dbReference>
<dbReference type="Pfam" id="PF19406">
    <property type="entry name" value="PKD_5"/>
    <property type="match status" value="1"/>
</dbReference>
<evidence type="ECO:0000256" key="1">
    <source>
        <dbReference type="ARBA" id="ARBA00022729"/>
    </source>
</evidence>
<evidence type="ECO:0000259" key="4">
    <source>
        <dbReference type="SMART" id="SM00560"/>
    </source>
</evidence>
<dbReference type="Pfam" id="PF13385">
    <property type="entry name" value="Laminin_G_3"/>
    <property type="match status" value="1"/>
</dbReference>
<protein>
    <submittedName>
        <fullName evidence="5">LamG-like jellyroll fold domain-containing protein</fullName>
    </submittedName>
</protein>
<organism evidence="5 6">
    <name type="scientific">Flavobacterium xylosi</name>
    <dbReference type="NCBI Taxonomy" id="3230415"/>
    <lineage>
        <taxon>Bacteria</taxon>
        <taxon>Pseudomonadati</taxon>
        <taxon>Bacteroidota</taxon>
        <taxon>Flavobacteriia</taxon>
        <taxon>Flavobacteriales</taxon>
        <taxon>Flavobacteriaceae</taxon>
        <taxon>Flavobacterium</taxon>
    </lineage>
</organism>
<keyword evidence="6" id="KW-1185">Reference proteome</keyword>
<feature type="non-terminal residue" evidence="5">
    <location>
        <position position="1"/>
    </location>
</feature>
<dbReference type="Gene3D" id="2.60.120.200">
    <property type="match status" value="1"/>
</dbReference>
<dbReference type="InterPro" id="IPR045828">
    <property type="entry name" value="PKD_Bacteroidetes"/>
</dbReference>
<dbReference type="EMBL" id="JBHZPZ010000020">
    <property type="protein sequence ID" value="MFE3869259.1"/>
    <property type="molecule type" value="Genomic_DNA"/>
</dbReference>
<name>A0ABW6HZ09_9FLAO</name>
<dbReference type="Pfam" id="PF18962">
    <property type="entry name" value="Por_Secre_tail"/>
    <property type="match status" value="1"/>
</dbReference>